<organism evidence="5 6">
    <name type="scientific">Alicyclobacillus acidocaldarius (strain Tc-4-1)</name>
    <name type="common">Bacillus acidocaldarius</name>
    <dbReference type="NCBI Taxonomy" id="1048834"/>
    <lineage>
        <taxon>Bacteria</taxon>
        <taxon>Bacillati</taxon>
        <taxon>Bacillota</taxon>
        <taxon>Bacilli</taxon>
        <taxon>Bacillales</taxon>
        <taxon>Alicyclobacillaceae</taxon>
        <taxon>Alicyclobacillus</taxon>
    </lineage>
</organism>
<gene>
    <name evidence="5" type="ordered locus">TC41_1162</name>
</gene>
<sequence>MTLDPPWHPPAWELDPSQPLYEQIAHRIRIEIAAARLPSGTRLPSVRDLAAHLRVTPNTVMRAYADLEQDGLLETFRGQGTFVARARDVIERARWRIARQAYAYVQRVADDLGMTAEELLQLGASLSEGDDAHANGR</sequence>
<dbReference type="SMART" id="SM00345">
    <property type="entry name" value="HTH_GNTR"/>
    <property type="match status" value="1"/>
</dbReference>
<name>F8IGU3_ALIAT</name>
<dbReference type="EMBL" id="CP002902">
    <property type="protein sequence ID" value="AEJ43107.1"/>
    <property type="molecule type" value="Genomic_DNA"/>
</dbReference>
<keyword evidence="3" id="KW-0804">Transcription</keyword>
<keyword evidence="2" id="KW-0238">DNA-binding</keyword>
<dbReference type="STRING" id="1048834.TC41_1162"/>
<reference evidence="6" key="2">
    <citation type="submission" date="2011-06" db="EMBL/GenBank/DDBJ databases">
        <title>The complete genome sequence of Alicyclobacillus acidocaldarius sp. Tc-4-1.</title>
        <authorList>
            <person name="Chen Y."/>
            <person name="He Y."/>
            <person name="Dong Z."/>
            <person name="Hu S."/>
        </authorList>
    </citation>
    <scope>NUCLEOTIDE SEQUENCE [LARGE SCALE GENOMIC DNA]</scope>
    <source>
        <strain evidence="6">Tc-4-1</strain>
    </source>
</reference>
<evidence type="ECO:0000313" key="6">
    <source>
        <dbReference type="Proteomes" id="UP000000292"/>
    </source>
</evidence>
<dbReference type="Gene3D" id="1.10.10.10">
    <property type="entry name" value="Winged helix-like DNA-binding domain superfamily/Winged helix DNA-binding domain"/>
    <property type="match status" value="1"/>
</dbReference>
<accession>F8IGU3</accession>
<protein>
    <submittedName>
        <fullName evidence="5">Transcriptional regulator, GntR family</fullName>
    </submittedName>
</protein>
<dbReference type="GO" id="GO:0003677">
    <property type="term" value="F:DNA binding"/>
    <property type="evidence" value="ECO:0007669"/>
    <property type="project" value="UniProtKB-KW"/>
</dbReference>
<evidence type="ECO:0000256" key="1">
    <source>
        <dbReference type="ARBA" id="ARBA00023015"/>
    </source>
</evidence>
<evidence type="ECO:0000256" key="2">
    <source>
        <dbReference type="ARBA" id="ARBA00023125"/>
    </source>
</evidence>
<evidence type="ECO:0000313" key="5">
    <source>
        <dbReference type="EMBL" id="AEJ43107.1"/>
    </source>
</evidence>
<evidence type="ECO:0000259" key="4">
    <source>
        <dbReference type="PROSITE" id="PS50949"/>
    </source>
</evidence>
<dbReference type="Pfam" id="PF00392">
    <property type="entry name" value="GntR"/>
    <property type="match status" value="1"/>
</dbReference>
<dbReference type="InterPro" id="IPR036388">
    <property type="entry name" value="WH-like_DNA-bd_sf"/>
</dbReference>
<dbReference type="PANTHER" id="PTHR38445">
    <property type="entry name" value="HTH-TYPE TRANSCRIPTIONAL REPRESSOR YTRA"/>
    <property type="match status" value="1"/>
</dbReference>
<evidence type="ECO:0000256" key="3">
    <source>
        <dbReference type="ARBA" id="ARBA00023163"/>
    </source>
</evidence>
<dbReference type="RefSeq" id="WP_014463996.1">
    <property type="nucleotide sequence ID" value="NC_017167.1"/>
</dbReference>
<dbReference type="KEGG" id="aad:TC41_1162"/>
<dbReference type="PATRIC" id="fig|1048834.4.peg.1103"/>
<dbReference type="AlphaFoldDB" id="F8IGU3"/>
<dbReference type="PROSITE" id="PS50949">
    <property type="entry name" value="HTH_GNTR"/>
    <property type="match status" value="1"/>
</dbReference>
<dbReference type="GO" id="GO:0003700">
    <property type="term" value="F:DNA-binding transcription factor activity"/>
    <property type="evidence" value="ECO:0007669"/>
    <property type="project" value="InterPro"/>
</dbReference>
<dbReference type="OrthoDB" id="362473at2"/>
<dbReference type="HOGENOM" id="CLU_017584_10_0_9"/>
<feature type="domain" description="HTH gntR-type" evidence="4">
    <location>
        <begin position="18"/>
        <end position="86"/>
    </location>
</feature>
<dbReference type="SUPFAM" id="SSF46785">
    <property type="entry name" value="Winged helix' DNA-binding domain"/>
    <property type="match status" value="1"/>
</dbReference>
<dbReference type="InterPro" id="IPR036390">
    <property type="entry name" value="WH_DNA-bd_sf"/>
</dbReference>
<proteinExistence type="predicted"/>
<dbReference type="PANTHER" id="PTHR38445:SF9">
    <property type="entry name" value="HTH-TYPE TRANSCRIPTIONAL REPRESSOR YTRA"/>
    <property type="match status" value="1"/>
</dbReference>
<dbReference type="eggNOG" id="COG1725">
    <property type="taxonomic scope" value="Bacteria"/>
</dbReference>
<dbReference type="InterPro" id="IPR000524">
    <property type="entry name" value="Tscrpt_reg_HTH_GntR"/>
</dbReference>
<dbReference type="CDD" id="cd07377">
    <property type="entry name" value="WHTH_GntR"/>
    <property type="match status" value="1"/>
</dbReference>
<reference evidence="5 6" key="1">
    <citation type="journal article" date="2011" name="J. Bacteriol.">
        <title>Complete Genome Sequence of Alicyclobacillus acidocaldarius Strain Tc-4-1.</title>
        <authorList>
            <person name="Chen Y."/>
            <person name="He Y."/>
            <person name="Zhang B."/>
            <person name="Yang J."/>
            <person name="Li W."/>
            <person name="Dong Z."/>
            <person name="Hu S."/>
        </authorList>
    </citation>
    <scope>NUCLEOTIDE SEQUENCE [LARGE SCALE GENOMIC DNA]</scope>
    <source>
        <strain evidence="5 6">Tc-4-1</strain>
    </source>
</reference>
<dbReference type="Proteomes" id="UP000000292">
    <property type="component" value="Chromosome"/>
</dbReference>
<keyword evidence="1" id="KW-0805">Transcription regulation</keyword>